<organism evidence="3 4">
    <name type="scientific">Arabis alpina</name>
    <name type="common">Alpine rock-cress</name>
    <dbReference type="NCBI Taxonomy" id="50452"/>
    <lineage>
        <taxon>Eukaryota</taxon>
        <taxon>Viridiplantae</taxon>
        <taxon>Streptophyta</taxon>
        <taxon>Embryophyta</taxon>
        <taxon>Tracheophyta</taxon>
        <taxon>Spermatophyta</taxon>
        <taxon>Magnoliopsida</taxon>
        <taxon>eudicotyledons</taxon>
        <taxon>Gunneridae</taxon>
        <taxon>Pentapetalae</taxon>
        <taxon>rosids</taxon>
        <taxon>malvids</taxon>
        <taxon>Brassicales</taxon>
        <taxon>Brassicaceae</taxon>
        <taxon>Arabideae</taxon>
        <taxon>Arabis</taxon>
    </lineage>
</organism>
<protein>
    <recommendedName>
        <fullName evidence="2">SHSP domain-containing protein</fullName>
    </recommendedName>
</protein>
<dbReference type="PANTHER" id="PTHR46991:SF22">
    <property type="entry name" value="HEAT SHOCK PROTEIN HSP20_ALPHA CRYSTALLIN FAMILY"/>
    <property type="match status" value="1"/>
</dbReference>
<gene>
    <name evidence="3" type="ordered locus">AALP_Aa5g020800</name>
</gene>
<dbReference type="EMBL" id="CM002873">
    <property type="protein sequence ID" value="KFK33498.1"/>
    <property type="molecule type" value="Genomic_DNA"/>
</dbReference>
<dbReference type="InterPro" id="IPR002068">
    <property type="entry name" value="A-crystallin/Hsp20_dom"/>
</dbReference>
<proteinExistence type="inferred from homology"/>
<feature type="domain" description="SHSP" evidence="2">
    <location>
        <begin position="168"/>
        <end position="267"/>
    </location>
</feature>
<keyword evidence="4" id="KW-1185">Reference proteome</keyword>
<evidence type="ECO:0000313" key="4">
    <source>
        <dbReference type="Proteomes" id="UP000029120"/>
    </source>
</evidence>
<dbReference type="SUPFAM" id="SSF49764">
    <property type="entry name" value="HSP20-like chaperones"/>
    <property type="match status" value="2"/>
</dbReference>
<dbReference type="OMA" id="IPSHRIE"/>
<dbReference type="InterPro" id="IPR008978">
    <property type="entry name" value="HSP20-like_chaperone"/>
</dbReference>
<accession>A0A087GUE6</accession>
<dbReference type="PROSITE" id="PS01031">
    <property type="entry name" value="SHSP"/>
    <property type="match status" value="1"/>
</dbReference>
<evidence type="ECO:0000256" key="1">
    <source>
        <dbReference type="PROSITE-ProRule" id="PRU00285"/>
    </source>
</evidence>
<reference evidence="4" key="1">
    <citation type="journal article" date="2015" name="Nat. Plants">
        <title>Genome expansion of Arabis alpina linked with retrotransposition and reduced symmetric DNA methylation.</title>
        <authorList>
            <person name="Willing E.M."/>
            <person name="Rawat V."/>
            <person name="Mandakova T."/>
            <person name="Maumus F."/>
            <person name="James G.V."/>
            <person name="Nordstroem K.J."/>
            <person name="Becker C."/>
            <person name="Warthmann N."/>
            <person name="Chica C."/>
            <person name="Szarzynska B."/>
            <person name="Zytnicki M."/>
            <person name="Albani M.C."/>
            <person name="Kiefer C."/>
            <person name="Bergonzi S."/>
            <person name="Castaings L."/>
            <person name="Mateos J.L."/>
            <person name="Berns M.C."/>
            <person name="Bujdoso N."/>
            <person name="Piofczyk T."/>
            <person name="de Lorenzo L."/>
            <person name="Barrero-Sicilia C."/>
            <person name="Mateos I."/>
            <person name="Piednoel M."/>
            <person name="Hagmann J."/>
            <person name="Chen-Min-Tao R."/>
            <person name="Iglesias-Fernandez R."/>
            <person name="Schuster S.C."/>
            <person name="Alonso-Blanco C."/>
            <person name="Roudier F."/>
            <person name="Carbonero P."/>
            <person name="Paz-Ares J."/>
            <person name="Davis S.J."/>
            <person name="Pecinka A."/>
            <person name="Quesneville H."/>
            <person name="Colot V."/>
            <person name="Lysak M.A."/>
            <person name="Weigel D."/>
            <person name="Coupland G."/>
            <person name="Schneeberger K."/>
        </authorList>
    </citation>
    <scope>NUCLEOTIDE SEQUENCE [LARGE SCALE GENOMIC DNA]</scope>
    <source>
        <strain evidence="4">cv. Pajares</strain>
    </source>
</reference>
<sequence>MAVPLPPRPSSTDGFYAINNQFLLSGPKGFNEFETLEKNLDLFVRMDFPGVPEEGMSVTLHESKKAVVIRAYAPKVHEHDSSHRSYITMTGLVCKCCEITSFTTHVSDGVLRLMLSKTGIDPHRPSCIAFLRPEPPVGGYSKGPIKFPHGTDPQDPKLTGPELKPHPNVLEGSNLAYESKQLGDGKLYVRVDMPGVPKENFIVSVKKGIVNKGIVNVTAVAPGVSHDTSGRFYSGDVAKLSSPVDIPTRRIKTMAKNGVIRLLIPPV</sequence>
<name>A0A087GUE6_ARAAL</name>
<dbReference type="OrthoDB" id="1021492at2759"/>
<dbReference type="InterPro" id="IPR044656">
    <property type="entry name" value="HSP14.7/HSP23.5/HSP23.6-like"/>
</dbReference>
<dbReference type="PANTHER" id="PTHR46991">
    <property type="entry name" value="23.5 KDA HEAT SHOCK PROTEIN, MITOCHONDRIAL"/>
    <property type="match status" value="1"/>
</dbReference>
<dbReference type="Gramene" id="KFK33498">
    <property type="protein sequence ID" value="KFK33498"/>
    <property type="gene ID" value="AALP_AA5G020800"/>
</dbReference>
<dbReference type="CDD" id="cd00298">
    <property type="entry name" value="ACD_sHsps_p23-like"/>
    <property type="match status" value="1"/>
</dbReference>
<dbReference type="Proteomes" id="UP000029120">
    <property type="component" value="Chromosome 5"/>
</dbReference>
<comment type="similarity">
    <text evidence="1">Belongs to the small heat shock protein (HSP20) family.</text>
</comment>
<dbReference type="AlphaFoldDB" id="A0A087GUE6"/>
<evidence type="ECO:0000259" key="2">
    <source>
        <dbReference type="PROSITE" id="PS01031"/>
    </source>
</evidence>
<evidence type="ECO:0000313" key="3">
    <source>
        <dbReference type="EMBL" id="KFK33498.1"/>
    </source>
</evidence>